<name>A0A365K3I0_9BACL</name>
<proteinExistence type="predicted"/>
<evidence type="ECO:0000313" key="2">
    <source>
        <dbReference type="Proteomes" id="UP000251869"/>
    </source>
</evidence>
<dbReference type="EMBL" id="QLZQ01000004">
    <property type="protein sequence ID" value="RAZ67197.1"/>
    <property type="molecule type" value="Genomic_DNA"/>
</dbReference>
<dbReference type="Proteomes" id="UP000251869">
    <property type="component" value="Unassembled WGS sequence"/>
</dbReference>
<sequence>MWRAGPGFSPLDFRQWFIGKVNGARDFIDGSWEQSADGVQSEHDFVFNYSRKSYIHEKTAARMDSPSQWAAISNWRLPKPVVT</sequence>
<keyword evidence="2" id="KW-1185">Reference proteome</keyword>
<organism evidence="1 2">
    <name type="scientific">Planococcus maitriensis</name>
    <dbReference type="NCBI Taxonomy" id="221799"/>
    <lineage>
        <taxon>Bacteria</taxon>
        <taxon>Bacillati</taxon>
        <taxon>Bacillota</taxon>
        <taxon>Bacilli</taxon>
        <taxon>Bacillales</taxon>
        <taxon>Caryophanaceae</taxon>
        <taxon>Planococcus</taxon>
    </lineage>
</organism>
<gene>
    <name evidence="1" type="ORF">DP119_10515</name>
</gene>
<evidence type="ECO:0000313" key="1">
    <source>
        <dbReference type="EMBL" id="RAZ67197.1"/>
    </source>
</evidence>
<dbReference type="AlphaFoldDB" id="A0A365K3I0"/>
<protein>
    <submittedName>
        <fullName evidence="1">Uncharacterized protein</fullName>
    </submittedName>
</protein>
<reference evidence="1 2" key="1">
    <citation type="submission" date="2018-06" db="EMBL/GenBank/DDBJ databases">
        <title>The draft genome sequences of strains SCU63 and S1.</title>
        <authorList>
            <person name="Gan L."/>
        </authorList>
    </citation>
    <scope>NUCLEOTIDE SEQUENCE [LARGE SCALE GENOMIC DNA]</scope>
    <source>
        <strain evidence="1 2">S1</strain>
    </source>
</reference>
<comment type="caution">
    <text evidence="1">The sequence shown here is derived from an EMBL/GenBank/DDBJ whole genome shotgun (WGS) entry which is preliminary data.</text>
</comment>
<accession>A0A365K3I0</accession>